<feature type="compositionally biased region" description="Polar residues" evidence="7">
    <location>
        <begin position="568"/>
        <end position="590"/>
    </location>
</feature>
<comment type="function">
    <text evidence="5">Involved in double-stranded break repair. Plays a central role in genetic recombination and DNA repair by promoting the annealing of complementary single-stranded DNA and by stimulation of the RAD51 recombinase.</text>
</comment>
<dbReference type="GO" id="GO:0010792">
    <property type="term" value="P:DNA double-strand break processing involved in repair via single-strand annealing"/>
    <property type="evidence" value="ECO:0007669"/>
    <property type="project" value="UniProtKB-ARBA"/>
</dbReference>
<feature type="compositionally biased region" description="Basic and acidic residues" evidence="7">
    <location>
        <begin position="314"/>
        <end position="332"/>
    </location>
</feature>
<dbReference type="SUPFAM" id="SSF54768">
    <property type="entry name" value="dsRNA-binding domain-like"/>
    <property type="match status" value="1"/>
</dbReference>
<accession>A0AAE1FF04</accession>
<dbReference type="GO" id="GO:0005634">
    <property type="term" value="C:nucleus"/>
    <property type="evidence" value="ECO:0007669"/>
    <property type="project" value="TreeGrafter"/>
</dbReference>
<dbReference type="GO" id="GO:0000724">
    <property type="term" value="P:double-strand break repair via homologous recombination"/>
    <property type="evidence" value="ECO:0007669"/>
    <property type="project" value="TreeGrafter"/>
</dbReference>
<dbReference type="Gene3D" id="3.30.390.80">
    <property type="entry name" value="DNA repair protein Rad52/59/22"/>
    <property type="match status" value="1"/>
</dbReference>
<feature type="compositionally biased region" description="Polar residues" evidence="7">
    <location>
        <begin position="601"/>
        <end position="613"/>
    </location>
</feature>
<comment type="similarity">
    <text evidence="1">Belongs to the RAD52 family.</text>
</comment>
<dbReference type="InterPro" id="IPR007232">
    <property type="entry name" value="Rad52_Rad59_Rad22"/>
</dbReference>
<feature type="compositionally biased region" description="Basic and acidic residues" evidence="7">
    <location>
        <begin position="591"/>
        <end position="600"/>
    </location>
</feature>
<dbReference type="FunFam" id="3.30.390.80:FF:000001">
    <property type="entry name" value="DNA repair protein RAD52 homolog"/>
    <property type="match status" value="1"/>
</dbReference>
<dbReference type="EMBL" id="JAWQEG010002410">
    <property type="protein sequence ID" value="KAK3872150.1"/>
    <property type="molecule type" value="Genomic_DNA"/>
</dbReference>
<dbReference type="Pfam" id="PF04098">
    <property type="entry name" value="Rad52_Rad22"/>
    <property type="match status" value="1"/>
</dbReference>
<dbReference type="AlphaFoldDB" id="A0AAE1FF04"/>
<evidence type="ECO:0000256" key="4">
    <source>
        <dbReference type="ARBA" id="ARBA00023204"/>
    </source>
</evidence>
<dbReference type="PANTHER" id="PTHR12132">
    <property type="entry name" value="DNA REPAIR AND RECOMBINATION PROTEIN RAD52, RAD59"/>
    <property type="match status" value="1"/>
</dbReference>
<gene>
    <name evidence="8" type="ORF">Pcinc_022752</name>
</gene>
<keyword evidence="9" id="KW-1185">Reference proteome</keyword>
<evidence type="ECO:0000256" key="1">
    <source>
        <dbReference type="ARBA" id="ARBA00006638"/>
    </source>
</evidence>
<reference evidence="8" key="1">
    <citation type="submission" date="2023-10" db="EMBL/GenBank/DDBJ databases">
        <title>Genome assemblies of two species of porcelain crab, Petrolisthes cinctipes and Petrolisthes manimaculis (Anomura: Porcellanidae).</title>
        <authorList>
            <person name="Angst P."/>
        </authorList>
    </citation>
    <scope>NUCLEOTIDE SEQUENCE</scope>
    <source>
        <strain evidence="8">PB745_01</strain>
        <tissue evidence="8">Gill</tissue>
    </source>
</reference>
<sequence length="792" mass="87597">MDQPHHTTVFGTVQFSTEEQTAIQGVLRKKLGAGFISQRAGAGGQRIAYIQGWRVITLANEIFGFNGWSHSVTNQTIDFVDHYNGRYYVGVSAKVKVQLKDGVFHEDIGYGVCEGMRSKALSIEKARKEAVTDGLKRALKSFGSALGNCLSNKDYLRFIGKAPAPSPPPILPSELLESESNTNLNQLRAKHLHQHHNLENQNGPKVERGGSRAHASALLEKMSVCGGTGETTPLARVTAVPTTPSSYNQDIDKIKTIAENPSVSCTMAFKTQSFVKQERMRRVVCDTGQAAQTNNLEPDRLCSTSSVNSNMMASREDSESEHHTEHQTRKSLEGTVTNMNQQLTTVNNKSSPCPQKNSMNHESKDDNNRPKEATHVDTKYGTINTTSPHQVSSDTGTHQPPTNAGSHPISDELQMAGSCPSESAERETASPNSFMGFTIDMIDTSPSAKKLNLADNKEERKRRQREKQHAFKMKMKNYHVEHISSVTPEPEEESIDMVGEDDPMFWATLMTQQLQEARQEEEQTESFARSLGLTPSRRREKYQNQHSSIGSVGLASSTAIHSLPAGLHNTTRDFTSSTQHRTQFHKPTSSKPKETIETRNGKSQAHNSKVSSTVKENMETYLPKPMDVAVNLQNNFTKALCPSPSEGNSNTNVFTRHITRSVATGDGKVNLAEHKVCQMSLIRDFIVNKETDAEDTSLWRSPRLNKGNTHKYEDFKVPLNRSNGHIDGQSLSFIYTSTTTLVMALFHFFNGTSHGVLLPPAVKHQQSGLPNPVGNLAAIARFCSQRASQLQN</sequence>
<dbReference type="PANTHER" id="PTHR12132:SF1">
    <property type="entry name" value="DNA REPAIR PROTEIN RAD52 HOMOLOG"/>
    <property type="match status" value="1"/>
</dbReference>
<protein>
    <recommendedName>
        <fullName evidence="6">DNA repair protein RAD52 homolog</fullName>
    </recommendedName>
</protein>
<dbReference type="InterPro" id="IPR041247">
    <property type="entry name" value="Rad52_fam"/>
</dbReference>
<comment type="caution">
    <text evidence="8">The sequence shown here is derived from an EMBL/GenBank/DDBJ whole genome shotgun (WGS) entry which is preliminary data.</text>
</comment>
<keyword evidence="2" id="KW-0227">DNA damage</keyword>
<evidence type="ECO:0000313" key="9">
    <source>
        <dbReference type="Proteomes" id="UP001286313"/>
    </source>
</evidence>
<evidence type="ECO:0000256" key="6">
    <source>
        <dbReference type="ARBA" id="ARBA00073403"/>
    </source>
</evidence>
<keyword evidence="3" id="KW-0233">DNA recombination</keyword>
<feature type="region of interest" description="Disordered" evidence="7">
    <location>
        <begin position="296"/>
        <end position="431"/>
    </location>
</feature>
<feature type="compositionally biased region" description="Polar residues" evidence="7">
    <location>
        <begin position="381"/>
        <end position="405"/>
    </location>
</feature>
<feature type="region of interest" description="Disordered" evidence="7">
    <location>
        <begin position="567"/>
        <end position="613"/>
    </location>
</feature>
<evidence type="ECO:0000256" key="5">
    <source>
        <dbReference type="ARBA" id="ARBA00053354"/>
    </source>
</evidence>
<evidence type="ECO:0000256" key="7">
    <source>
        <dbReference type="SAM" id="MobiDB-lite"/>
    </source>
</evidence>
<dbReference type="Proteomes" id="UP001286313">
    <property type="component" value="Unassembled WGS sequence"/>
</dbReference>
<evidence type="ECO:0000256" key="2">
    <source>
        <dbReference type="ARBA" id="ARBA00022763"/>
    </source>
</evidence>
<evidence type="ECO:0000313" key="8">
    <source>
        <dbReference type="EMBL" id="KAK3872150.1"/>
    </source>
</evidence>
<feature type="compositionally biased region" description="Basic and acidic residues" evidence="7">
    <location>
        <begin position="359"/>
        <end position="378"/>
    </location>
</feature>
<feature type="compositionally biased region" description="Polar residues" evidence="7">
    <location>
        <begin position="334"/>
        <end position="358"/>
    </location>
</feature>
<dbReference type="GO" id="GO:0006312">
    <property type="term" value="P:mitotic recombination"/>
    <property type="evidence" value="ECO:0007669"/>
    <property type="project" value="TreeGrafter"/>
</dbReference>
<organism evidence="8 9">
    <name type="scientific">Petrolisthes cinctipes</name>
    <name type="common">Flat porcelain crab</name>
    <dbReference type="NCBI Taxonomy" id="88211"/>
    <lineage>
        <taxon>Eukaryota</taxon>
        <taxon>Metazoa</taxon>
        <taxon>Ecdysozoa</taxon>
        <taxon>Arthropoda</taxon>
        <taxon>Crustacea</taxon>
        <taxon>Multicrustacea</taxon>
        <taxon>Malacostraca</taxon>
        <taxon>Eumalacostraca</taxon>
        <taxon>Eucarida</taxon>
        <taxon>Decapoda</taxon>
        <taxon>Pleocyemata</taxon>
        <taxon>Anomura</taxon>
        <taxon>Galatheoidea</taxon>
        <taxon>Porcellanidae</taxon>
        <taxon>Petrolisthes</taxon>
    </lineage>
</organism>
<feature type="compositionally biased region" description="Polar residues" evidence="7">
    <location>
        <begin position="296"/>
        <end position="312"/>
    </location>
</feature>
<feature type="region of interest" description="Disordered" evidence="7">
    <location>
        <begin position="519"/>
        <end position="542"/>
    </location>
</feature>
<proteinExistence type="inferred from homology"/>
<dbReference type="InterPro" id="IPR042525">
    <property type="entry name" value="Rad52_Rad59_Rad22_sf"/>
</dbReference>
<keyword evidence="4" id="KW-0234">DNA repair</keyword>
<name>A0AAE1FF04_PETCI</name>
<evidence type="ECO:0000256" key="3">
    <source>
        <dbReference type="ARBA" id="ARBA00023172"/>
    </source>
</evidence>